<feature type="compositionally biased region" description="Basic and acidic residues" evidence="5">
    <location>
        <begin position="475"/>
        <end position="488"/>
    </location>
</feature>
<evidence type="ECO:0000259" key="7">
    <source>
        <dbReference type="PROSITE" id="PS50800"/>
    </source>
</evidence>
<evidence type="ECO:0000256" key="2">
    <source>
        <dbReference type="ARBA" id="ARBA00022884"/>
    </source>
</evidence>
<dbReference type="SUPFAM" id="SSF68906">
    <property type="entry name" value="SAP domain"/>
    <property type="match status" value="1"/>
</dbReference>
<comment type="subcellular location">
    <subcellularLocation>
        <location evidence="1">Nucleus</location>
    </subcellularLocation>
</comment>
<dbReference type="SMART" id="SM00513">
    <property type="entry name" value="SAP"/>
    <property type="match status" value="1"/>
</dbReference>
<organism evidence="8 9">
    <name type="scientific">Fasciolopsis buskii</name>
    <dbReference type="NCBI Taxonomy" id="27845"/>
    <lineage>
        <taxon>Eukaryota</taxon>
        <taxon>Metazoa</taxon>
        <taxon>Spiralia</taxon>
        <taxon>Lophotrochozoa</taxon>
        <taxon>Platyhelminthes</taxon>
        <taxon>Trematoda</taxon>
        <taxon>Digenea</taxon>
        <taxon>Plagiorchiida</taxon>
        <taxon>Echinostomata</taxon>
        <taxon>Echinostomatoidea</taxon>
        <taxon>Fasciolidae</taxon>
        <taxon>Fasciolopsis</taxon>
    </lineage>
</organism>
<dbReference type="Proteomes" id="UP000728185">
    <property type="component" value="Unassembled WGS sequence"/>
</dbReference>
<dbReference type="PANTHER" id="PTHR15683:SF8">
    <property type="entry name" value="SCAFFOLD ATTACHMENT FACTOR B, ISOFORM B"/>
    <property type="match status" value="1"/>
</dbReference>
<evidence type="ECO:0000256" key="3">
    <source>
        <dbReference type="ARBA" id="ARBA00023242"/>
    </source>
</evidence>
<name>A0A8E0S1W3_9TREM</name>
<dbReference type="GO" id="GO:0006357">
    <property type="term" value="P:regulation of transcription by RNA polymerase II"/>
    <property type="evidence" value="ECO:0007669"/>
    <property type="project" value="TreeGrafter"/>
</dbReference>
<dbReference type="InterPro" id="IPR035979">
    <property type="entry name" value="RBD_domain_sf"/>
</dbReference>
<dbReference type="EMBL" id="LUCM01002528">
    <property type="protein sequence ID" value="KAA0197210.1"/>
    <property type="molecule type" value="Genomic_DNA"/>
</dbReference>
<dbReference type="InterPro" id="IPR051738">
    <property type="entry name" value="SAF_Modulators"/>
</dbReference>
<evidence type="ECO:0000256" key="5">
    <source>
        <dbReference type="SAM" id="MobiDB-lite"/>
    </source>
</evidence>
<dbReference type="GO" id="GO:0050684">
    <property type="term" value="P:regulation of mRNA processing"/>
    <property type="evidence" value="ECO:0007669"/>
    <property type="project" value="TreeGrafter"/>
</dbReference>
<dbReference type="GO" id="GO:0043565">
    <property type="term" value="F:sequence-specific DNA binding"/>
    <property type="evidence" value="ECO:0007669"/>
    <property type="project" value="TreeGrafter"/>
</dbReference>
<feature type="region of interest" description="Disordered" evidence="5">
    <location>
        <begin position="147"/>
        <end position="200"/>
    </location>
</feature>
<evidence type="ECO:0000256" key="4">
    <source>
        <dbReference type="PROSITE-ProRule" id="PRU00176"/>
    </source>
</evidence>
<evidence type="ECO:0000313" key="8">
    <source>
        <dbReference type="EMBL" id="KAA0197210.1"/>
    </source>
</evidence>
<dbReference type="Gene3D" id="3.30.70.330">
    <property type="match status" value="1"/>
</dbReference>
<evidence type="ECO:0000256" key="1">
    <source>
        <dbReference type="ARBA" id="ARBA00004123"/>
    </source>
</evidence>
<protein>
    <submittedName>
        <fullName evidence="8">Scaffold attachment factor B2</fullName>
    </submittedName>
</protein>
<feature type="region of interest" description="Disordered" evidence="5">
    <location>
        <begin position="84"/>
        <end position="123"/>
    </location>
</feature>
<feature type="domain" description="RRM" evidence="6">
    <location>
        <begin position="198"/>
        <end position="275"/>
    </location>
</feature>
<dbReference type="InterPro" id="IPR036361">
    <property type="entry name" value="SAP_dom_sf"/>
</dbReference>
<dbReference type="PANTHER" id="PTHR15683">
    <property type="entry name" value="SCAFFOLD ATTACHMENT FACTOR B-RELATED"/>
    <property type="match status" value="1"/>
</dbReference>
<comment type="caution">
    <text evidence="8">The sequence shown here is derived from an EMBL/GenBank/DDBJ whole genome shotgun (WGS) entry which is preliminary data.</text>
</comment>
<dbReference type="SUPFAM" id="SSF54928">
    <property type="entry name" value="RNA-binding domain, RBD"/>
    <property type="match status" value="1"/>
</dbReference>
<dbReference type="InterPro" id="IPR003034">
    <property type="entry name" value="SAP_dom"/>
</dbReference>
<sequence>MEGLSLSELKVADLRRELEKRQKDKVGVKQVLVDRLKEALEEDGHDPLTYRFGSDVESQNIEGEAVDQPVCCSVALCDVTSVRGINGDGTESSHVKDEAANRHDQPSSDSTTDEQIEQKKIEEPVTYVVQVGDQEDLDYDLKSENDVSVECNSTTQGPLKDSTDPPNTDESPESGKVAKQGLTKSPEETQTQPTESRKNLWVSNLPKSVKAADLKQHFSKSGKVVSATVVMSTRSPGGCFGFLQMASAEDAAKAARHFDCSDYDGHKISVEATERKPPALNSKVNDRVIPRAKRTNSTVKVEPSRSRRWAQSRYAPRPLRARQWIARARAAAARALRSRRLASPKPITEPRREPRIPRPRMNRRLLAYRSLKRASLMLATSRYGPSRPVHHFRESAPSRQVNALRSPPPYSRQSGNFDRTRRYAADRHEVRPMTPPRRPETRVFQSERRQLINPVYDHERSRPIPSAPSRAPLPRKSDPPRDVSRLREPLPPPPSDRRRSLPSSRLLDTHPKVSRLMRSPAEPPRAYSRPAVPHRPEEADYGRMNSSRAPSNRPSSPLSPQFSRMSEHYRSYESMMERRASPMRGYPSRPIPSPRREYRDISRSPPRSRNMSLMRPYPDISPHHDMRSARATRDRSPLTFGTSSGGRPKVVDYGHRSEPRDDYPGWRGSSPRIHTPGHTWKPAGHSFVSNYGARRY</sequence>
<keyword evidence="9" id="KW-1185">Reference proteome</keyword>
<feature type="compositionally biased region" description="Basic and acidic residues" evidence="5">
    <location>
        <begin position="418"/>
        <end position="462"/>
    </location>
</feature>
<keyword evidence="2 4" id="KW-0694">RNA-binding</keyword>
<dbReference type="SMART" id="SM00360">
    <property type="entry name" value="RRM"/>
    <property type="match status" value="1"/>
</dbReference>
<dbReference type="Gene3D" id="1.10.720.30">
    <property type="entry name" value="SAP domain"/>
    <property type="match status" value="1"/>
</dbReference>
<feature type="region of interest" description="Disordered" evidence="5">
    <location>
        <begin position="385"/>
        <end position="686"/>
    </location>
</feature>
<dbReference type="Pfam" id="PF02037">
    <property type="entry name" value="SAP"/>
    <property type="match status" value="1"/>
</dbReference>
<feature type="compositionally biased region" description="Low complexity" evidence="5">
    <location>
        <begin position="545"/>
        <end position="560"/>
    </location>
</feature>
<dbReference type="PROSITE" id="PS50800">
    <property type="entry name" value="SAP"/>
    <property type="match status" value="1"/>
</dbReference>
<keyword evidence="3" id="KW-0539">Nucleus</keyword>
<dbReference type="OrthoDB" id="79455at2759"/>
<feature type="compositionally biased region" description="Basic and acidic residues" evidence="5">
    <location>
        <begin position="621"/>
        <end position="636"/>
    </location>
</feature>
<gene>
    <name evidence="8" type="ORF">FBUS_05782</name>
</gene>
<feature type="domain" description="SAP" evidence="7">
    <location>
        <begin position="6"/>
        <end position="40"/>
    </location>
</feature>
<feature type="compositionally biased region" description="Basic and acidic residues" evidence="5">
    <location>
        <begin position="649"/>
        <end position="664"/>
    </location>
</feature>
<accession>A0A8E0S1W3</accession>
<dbReference type="InterPro" id="IPR000504">
    <property type="entry name" value="RRM_dom"/>
</dbReference>
<feature type="compositionally biased region" description="Basic and acidic residues" evidence="5">
    <location>
        <begin position="91"/>
        <end position="106"/>
    </location>
</feature>
<evidence type="ECO:0000259" key="6">
    <source>
        <dbReference type="PROSITE" id="PS50102"/>
    </source>
</evidence>
<dbReference type="GO" id="GO:0003723">
    <property type="term" value="F:RNA binding"/>
    <property type="evidence" value="ECO:0007669"/>
    <property type="project" value="UniProtKB-UniRule"/>
</dbReference>
<dbReference type="AlphaFoldDB" id="A0A8E0S1W3"/>
<feature type="compositionally biased region" description="Low complexity" evidence="5">
    <location>
        <begin position="463"/>
        <end position="474"/>
    </location>
</feature>
<dbReference type="Pfam" id="PF00076">
    <property type="entry name" value="RRM_1"/>
    <property type="match status" value="1"/>
</dbReference>
<dbReference type="InterPro" id="IPR012677">
    <property type="entry name" value="Nucleotide-bd_a/b_plait_sf"/>
</dbReference>
<proteinExistence type="predicted"/>
<dbReference type="PROSITE" id="PS50102">
    <property type="entry name" value="RRM"/>
    <property type="match status" value="1"/>
</dbReference>
<evidence type="ECO:0000313" key="9">
    <source>
        <dbReference type="Proteomes" id="UP000728185"/>
    </source>
</evidence>
<dbReference type="GO" id="GO:0005634">
    <property type="term" value="C:nucleus"/>
    <property type="evidence" value="ECO:0007669"/>
    <property type="project" value="UniProtKB-SubCell"/>
</dbReference>
<feature type="compositionally biased region" description="Basic and acidic residues" evidence="5">
    <location>
        <begin position="565"/>
        <end position="580"/>
    </location>
</feature>
<reference evidence="8" key="1">
    <citation type="submission" date="2019-05" db="EMBL/GenBank/DDBJ databases">
        <title>Annotation for the trematode Fasciolopsis buski.</title>
        <authorList>
            <person name="Choi Y.-J."/>
        </authorList>
    </citation>
    <scope>NUCLEOTIDE SEQUENCE</scope>
    <source>
        <strain evidence="8">HT</strain>
        <tissue evidence="8">Whole worm</tissue>
    </source>
</reference>